<gene>
    <name evidence="4" type="ORF">DPMN_078122</name>
</gene>
<evidence type="ECO:0000313" key="5">
    <source>
        <dbReference type="Proteomes" id="UP000828390"/>
    </source>
</evidence>
<dbReference type="PANTHER" id="PTHR46514">
    <property type="entry name" value="AMPHIPHYSIN"/>
    <property type="match status" value="1"/>
</dbReference>
<name>A0A9D3YLN4_DREPO</name>
<dbReference type="GO" id="GO:0005543">
    <property type="term" value="F:phospholipid binding"/>
    <property type="evidence" value="ECO:0007669"/>
    <property type="project" value="TreeGrafter"/>
</dbReference>
<accession>A0A9D3YLN4</accession>
<proteinExistence type="predicted"/>
<dbReference type="AlphaFoldDB" id="A0A9D3YLN4"/>
<reference evidence="4" key="2">
    <citation type="submission" date="2020-11" db="EMBL/GenBank/DDBJ databases">
        <authorList>
            <person name="McCartney M.A."/>
            <person name="Auch B."/>
            <person name="Kono T."/>
            <person name="Mallez S."/>
            <person name="Becker A."/>
            <person name="Gohl D.M."/>
            <person name="Silverstein K.A.T."/>
            <person name="Koren S."/>
            <person name="Bechman K.B."/>
            <person name="Herman A."/>
            <person name="Abrahante J.E."/>
            <person name="Garbe J."/>
        </authorList>
    </citation>
    <scope>NUCLEOTIDE SEQUENCE</scope>
    <source>
        <strain evidence="4">Duluth1</strain>
        <tissue evidence="4">Whole animal</tissue>
    </source>
</reference>
<keyword evidence="1 2" id="KW-0728">SH3 domain</keyword>
<dbReference type="PANTHER" id="PTHR46514:SF3">
    <property type="entry name" value="AMPHIPHYSIN"/>
    <property type="match status" value="1"/>
</dbReference>
<evidence type="ECO:0000256" key="1">
    <source>
        <dbReference type="ARBA" id="ARBA00022443"/>
    </source>
</evidence>
<dbReference type="Proteomes" id="UP000828390">
    <property type="component" value="Unassembled WGS sequence"/>
</dbReference>
<feature type="domain" description="SH3" evidence="3">
    <location>
        <begin position="19"/>
        <end position="83"/>
    </location>
</feature>
<reference evidence="4" key="1">
    <citation type="journal article" date="2019" name="bioRxiv">
        <title>The Genome of the Zebra Mussel, Dreissena polymorpha: A Resource for Invasive Species Research.</title>
        <authorList>
            <person name="McCartney M.A."/>
            <person name="Auch B."/>
            <person name="Kono T."/>
            <person name="Mallez S."/>
            <person name="Zhang Y."/>
            <person name="Obille A."/>
            <person name="Becker A."/>
            <person name="Abrahante J.E."/>
            <person name="Garbe J."/>
            <person name="Badalamenti J.P."/>
            <person name="Herman A."/>
            <person name="Mangelson H."/>
            <person name="Liachko I."/>
            <person name="Sullivan S."/>
            <person name="Sone E.D."/>
            <person name="Koren S."/>
            <person name="Silverstein K.A.T."/>
            <person name="Beckman K.B."/>
            <person name="Gohl D.M."/>
        </authorList>
    </citation>
    <scope>NUCLEOTIDE SEQUENCE</scope>
    <source>
        <strain evidence="4">Duluth1</strain>
        <tissue evidence="4">Whole animal</tissue>
    </source>
</reference>
<dbReference type="Gene3D" id="2.30.30.40">
    <property type="entry name" value="SH3 Domains"/>
    <property type="match status" value="1"/>
</dbReference>
<dbReference type="GO" id="GO:0005886">
    <property type="term" value="C:plasma membrane"/>
    <property type="evidence" value="ECO:0007669"/>
    <property type="project" value="TreeGrafter"/>
</dbReference>
<evidence type="ECO:0000313" key="4">
    <source>
        <dbReference type="EMBL" id="KAH3703094.1"/>
    </source>
</evidence>
<protein>
    <recommendedName>
        <fullName evidence="3">SH3 domain-containing protein</fullName>
    </recommendedName>
</protein>
<dbReference type="FunFam" id="2.30.30.40:FF:000172">
    <property type="entry name" value="Amphiphysin, isoform B"/>
    <property type="match status" value="1"/>
</dbReference>
<comment type="caution">
    <text evidence="4">The sequence shown here is derived from an EMBL/GenBank/DDBJ whole genome shotgun (WGS) entry which is preliminary data.</text>
</comment>
<dbReference type="InterPro" id="IPR003005">
    <property type="entry name" value="Amphiphysin"/>
</dbReference>
<evidence type="ECO:0000256" key="2">
    <source>
        <dbReference type="PROSITE-ProRule" id="PRU00192"/>
    </source>
</evidence>
<dbReference type="SUPFAM" id="SSF50044">
    <property type="entry name" value="SH3-domain"/>
    <property type="match status" value="1"/>
</dbReference>
<dbReference type="SMART" id="SM00326">
    <property type="entry name" value="SH3"/>
    <property type="match status" value="1"/>
</dbReference>
<dbReference type="PROSITE" id="PS50002">
    <property type="entry name" value="SH3"/>
    <property type="match status" value="1"/>
</dbReference>
<dbReference type="Pfam" id="PF14604">
    <property type="entry name" value="SH3_9"/>
    <property type="match status" value="1"/>
</dbReference>
<evidence type="ECO:0000259" key="3">
    <source>
        <dbReference type="PROSITE" id="PS50002"/>
    </source>
</evidence>
<sequence>MFYEVPPPAKPVDNDLPEKYIYTVMSTHTYKGEDDDELSFDAHEVIYVIYYDDPDEQDPGWLMGVRKLDGQKGVFPENFTRKV</sequence>
<organism evidence="4 5">
    <name type="scientific">Dreissena polymorpha</name>
    <name type="common">Zebra mussel</name>
    <name type="synonym">Mytilus polymorpha</name>
    <dbReference type="NCBI Taxonomy" id="45954"/>
    <lineage>
        <taxon>Eukaryota</taxon>
        <taxon>Metazoa</taxon>
        <taxon>Spiralia</taxon>
        <taxon>Lophotrochozoa</taxon>
        <taxon>Mollusca</taxon>
        <taxon>Bivalvia</taxon>
        <taxon>Autobranchia</taxon>
        <taxon>Heteroconchia</taxon>
        <taxon>Euheterodonta</taxon>
        <taxon>Imparidentia</taxon>
        <taxon>Neoheterodontei</taxon>
        <taxon>Myida</taxon>
        <taxon>Dreissenoidea</taxon>
        <taxon>Dreissenidae</taxon>
        <taxon>Dreissena</taxon>
    </lineage>
</organism>
<dbReference type="InterPro" id="IPR001452">
    <property type="entry name" value="SH3_domain"/>
</dbReference>
<dbReference type="EMBL" id="JAIWYP010000015">
    <property type="protein sequence ID" value="KAH3703094.1"/>
    <property type="molecule type" value="Genomic_DNA"/>
</dbReference>
<dbReference type="InterPro" id="IPR036028">
    <property type="entry name" value="SH3-like_dom_sf"/>
</dbReference>
<keyword evidence="5" id="KW-1185">Reference proteome</keyword>